<evidence type="ECO:0000256" key="8">
    <source>
        <dbReference type="ARBA" id="ARBA00049934"/>
    </source>
</evidence>
<keyword evidence="4" id="KW-0479">Metal-binding</keyword>
<name>A0A0F9THG7_9ZZZZ</name>
<gene>
    <name evidence="10" type="ORF">LCGC14_0728790</name>
</gene>
<evidence type="ECO:0000313" key="10">
    <source>
        <dbReference type="EMBL" id="KKN40903.1"/>
    </source>
</evidence>
<evidence type="ECO:0000256" key="5">
    <source>
        <dbReference type="ARBA" id="ARBA00023002"/>
    </source>
</evidence>
<dbReference type="AlphaFoldDB" id="A0A0F9THG7"/>
<dbReference type="GO" id="GO:0009055">
    <property type="term" value="F:electron transfer activity"/>
    <property type="evidence" value="ECO:0007669"/>
    <property type="project" value="InterPro"/>
</dbReference>
<dbReference type="InterPro" id="IPR013983">
    <property type="entry name" value="Ald_Fedxn_OxRdtase_N"/>
</dbReference>
<evidence type="ECO:0000256" key="4">
    <source>
        <dbReference type="ARBA" id="ARBA00022723"/>
    </source>
</evidence>
<dbReference type="PANTHER" id="PTHR30038:SF7">
    <property type="entry name" value="TUNGSTEN-CONTAINING GLYCERALDEHYDE-3-PHOSPHATE:FERREDOXIN OXIDOREDUCTASE"/>
    <property type="match status" value="1"/>
</dbReference>
<dbReference type="Gene3D" id="3.60.9.10">
    <property type="entry name" value="Aldehyde ferredoxin oxidoreductase, N-terminal domain"/>
    <property type="match status" value="1"/>
</dbReference>
<accession>A0A0F9THG7</accession>
<evidence type="ECO:0000259" key="9">
    <source>
        <dbReference type="SMART" id="SM00790"/>
    </source>
</evidence>
<reference evidence="10" key="1">
    <citation type="journal article" date="2015" name="Nature">
        <title>Complex archaea that bridge the gap between prokaryotes and eukaryotes.</title>
        <authorList>
            <person name="Spang A."/>
            <person name="Saw J.H."/>
            <person name="Jorgensen S.L."/>
            <person name="Zaremba-Niedzwiedzka K."/>
            <person name="Martijn J."/>
            <person name="Lind A.E."/>
            <person name="van Eijk R."/>
            <person name="Schleper C."/>
            <person name="Guy L."/>
            <person name="Ettema T.J."/>
        </authorList>
    </citation>
    <scope>NUCLEOTIDE SEQUENCE</scope>
</reference>
<dbReference type="InterPro" id="IPR013984">
    <property type="entry name" value="Ald_Fedxn_OxRdtase_dom2"/>
</dbReference>
<keyword evidence="5" id="KW-0560">Oxidoreductase</keyword>
<dbReference type="Gene3D" id="1.10.569.10">
    <property type="entry name" value="Aldehyde Ferredoxin Oxidoreductase Protein, subunit A, domain 2"/>
    <property type="match status" value="1"/>
</dbReference>
<evidence type="ECO:0000256" key="7">
    <source>
        <dbReference type="ARBA" id="ARBA00023014"/>
    </source>
</evidence>
<protein>
    <recommendedName>
        <fullName evidence="9">Aldehyde ferredoxin oxidoreductase N-terminal domain-containing protein</fullName>
    </recommendedName>
</protein>
<dbReference type="InterPro" id="IPR036503">
    <property type="entry name" value="Ald_Fedxn_OxRdtase_N_sf"/>
</dbReference>
<dbReference type="PANTHER" id="PTHR30038">
    <property type="entry name" value="ALDEHYDE FERREDOXIN OXIDOREDUCTASE"/>
    <property type="match status" value="1"/>
</dbReference>
<organism evidence="10">
    <name type="scientific">marine sediment metagenome</name>
    <dbReference type="NCBI Taxonomy" id="412755"/>
    <lineage>
        <taxon>unclassified sequences</taxon>
        <taxon>metagenomes</taxon>
        <taxon>ecological metagenomes</taxon>
    </lineage>
</organism>
<feature type="domain" description="Aldehyde ferredoxin oxidoreductase N-terminal" evidence="9">
    <location>
        <begin position="14"/>
        <end position="221"/>
    </location>
</feature>
<sequence length="630" mass="69288">MEEIRKMSDKLYGYNGKILFVDLSSQSYEIKDLDPKTAKDYLGGTGLSAKIIYDSLSQEDYSILKDDPFSEINPLIFATGPITGTIRPTSGRYTVSGISPQTGIWGEGTSGGTFCISLRNSGFDAIVLLGKAKELTYLYINNGEIEFKNASKLQGKDCYETQKLIKDELGKVRVACIGLGGENLVKYGAIINDEGRAIGRCGLGALMGSKNLKALAIQGTNKIELANNDLGKELRKQADLKKPEGPFGDVVSQLFTLYGTNFYLDLGMVNGDTPGYYFSEAEFFAENLTAKTLKEEYPVFIYGCAGCTRKCGKITVIENNGKEIEVDGPEYESVAALGTLCGVFESKPVILANHLCNVYGIDTISTGVSIAFLIYLVENNLGIGKIKSFLKDIRIEDIKWGSSNTVLELIEKITKRKGIGDILAEGVRVMADKFGVDPELAAHVKGLEIPMHDPRAFAGQALSYMTGCVGADHNKCDWYGAELGNVEHSKLRIKPSKGRYNIKGSERGIAKLQDLRAIDDSAVNCNMVKVPLEDVVGYINAATGFNYDSKSLMEVGERINNLKRLISCNLGITRKDDKIPEHNKKVLSSGRITGVKLDLEDNLKTYYKRRGWDWETGRPTEEKLKELRIL</sequence>
<dbReference type="Pfam" id="PF02730">
    <property type="entry name" value="AFOR_N"/>
    <property type="match status" value="1"/>
</dbReference>
<evidence type="ECO:0000256" key="3">
    <source>
        <dbReference type="ARBA" id="ARBA00022485"/>
    </source>
</evidence>
<dbReference type="SUPFAM" id="SSF56228">
    <property type="entry name" value="Aldehyde ferredoxin oxidoreductase, N-terminal domain"/>
    <property type="match status" value="1"/>
</dbReference>
<dbReference type="GO" id="GO:0051539">
    <property type="term" value="F:4 iron, 4 sulfur cluster binding"/>
    <property type="evidence" value="ECO:0007669"/>
    <property type="project" value="UniProtKB-KW"/>
</dbReference>
<proteinExistence type="inferred from homology"/>
<comment type="similarity">
    <text evidence="2">Belongs to the AOR/FOR family.</text>
</comment>
<evidence type="ECO:0000256" key="6">
    <source>
        <dbReference type="ARBA" id="ARBA00023004"/>
    </source>
</evidence>
<dbReference type="InterPro" id="IPR001203">
    <property type="entry name" value="OxRdtase_Ald_Fedxn_C"/>
</dbReference>
<comment type="cofactor">
    <cofactor evidence="1">
        <name>[4Fe-4S] cluster</name>
        <dbReference type="ChEBI" id="CHEBI:49883"/>
    </cofactor>
</comment>
<dbReference type="EMBL" id="LAZR01001680">
    <property type="protein sequence ID" value="KKN40903.1"/>
    <property type="molecule type" value="Genomic_DNA"/>
</dbReference>
<keyword evidence="6" id="KW-0408">Iron</keyword>
<dbReference type="SMART" id="SM00790">
    <property type="entry name" value="AFOR_N"/>
    <property type="match status" value="1"/>
</dbReference>
<comment type="cofactor">
    <cofactor evidence="8">
        <name>tungstopterin</name>
        <dbReference type="ChEBI" id="CHEBI:30402"/>
    </cofactor>
</comment>
<dbReference type="Pfam" id="PF01314">
    <property type="entry name" value="AFOR_C"/>
    <property type="match status" value="1"/>
</dbReference>
<dbReference type="InterPro" id="IPR051919">
    <property type="entry name" value="W-dependent_AOR"/>
</dbReference>
<dbReference type="InterPro" id="IPR013985">
    <property type="entry name" value="Ald_Fedxn_OxRdtase_dom3"/>
</dbReference>
<dbReference type="InterPro" id="IPR036021">
    <property type="entry name" value="Tungsten_al_ferr_oxy-like_C"/>
</dbReference>
<keyword evidence="3" id="KW-0004">4Fe-4S</keyword>
<comment type="caution">
    <text evidence="10">The sequence shown here is derived from an EMBL/GenBank/DDBJ whole genome shotgun (WGS) entry which is preliminary data.</text>
</comment>
<dbReference type="GO" id="GO:0016625">
    <property type="term" value="F:oxidoreductase activity, acting on the aldehyde or oxo group of donors, iron-sulfur protein as acceptor"/>
    <property type="evidence" value="ECO:0007669"/>
    <property type="project" value="InterPro"/>
</dbReference>
<keyword evidence="7" id="KW-0411">Iron-sulfur</keyword>
<evidence type="ECO:0000256" key="2">
    <source>
        <dbReference type="ARBA" id="ARBA00011032"/>
    </source>
</evidence>
<dbReference type="Gene3D" id="1.10.599.10">
    <property type="entry name" value="Aldehyde Ferredoxin Oxidoreductase Protein, subunit A, domain 3"/>
    <property type="match status" value="1"/>
</dbReference>
<dbReference type="GO" id="GO:0046872">
    <property type="term" value="F:metal ion binding"/>
    <property type="evidence" value="ECO:0007669"/>
    <property type="project" value="UniProtKB-KW"/>
</dbReference>
<dbReference type="SUPFAM" id="SSF48310">
    <property type="entry name" value="Aldehyde ferredoxin oxidoreductase, C-terminal domains"/>
    <property type="match status" value="1"/>
</dbReference>
<evidence type="ECO:0000256" key="1">
    <source>
        <dbReference type="ARBA" id="ARBA00001966"/>
    </source>
</evidence>